<keyword evidence="15" id="KW-0597">Phosphoprotein</keyword>
<dbReference type="NCBIfam" id="TIGR01331">
    <property type="entry name" value="bisphos_cysQ"/>
    <property type="match status" value="1"/>
</dbReference>
<comment type="caution">
    <text evidence="18">The sequence shown here is derived from an EMBL/GenBank/DDBJ whole genome shotgun (WGS) entry which is preliminary data.</text>
</comment>
<dbReference type="EMBL" id="BMIJ01000008">
    <property type="protein sequence ID" value="GGC06785.1"/>
    <property type="molecule type" value="Genomic_DNA"/>
</dbReference>
<dbReference type="Gene3D" id="3.30.540.10">
    <property type="entry name" value="Fructose-1,6-Bisphosphatase, subunit A, domain 1"/>
    <property type="match status" value="1"/>
</dbReference>
<comment type="function">
    <text evidence="2 15">Catalyzes the synthesis of activated sulfate.</text>
</comment>
<evidence type="ECO:0000313" key="19">
    <source>
        <dbReference type="Proteomes" id="UP000629025"/>
    </source>
</evidence>
<keyword evidence="6 16" id="KW-1003">Cell membrane</keyword>
<dbReference type="InterPro" id="IPR059117">
    <property type="entry name" value="APS_kinase_dom"/>
</dbReference>
<evidence type="ECO:0000256" key="14">
    <source>
        <dbReference type="ARBA" id="ARBA00023136"/>
    </source>
</evidence>
<evidence type="ECO:0000256" key="5">
    <source>
        <dbReference type="ARBA" id="ARBA00007008"/>
    </source>
</evidence>
<dbReference type="NCBIfam" id="NF004041">
    <property type="entry name" value="PRK05541.1"/>
    <property type="match status" value="1"/>
</dbReference>
<dbReference type="SUPFAM" id="SSF56655">
    <property type="entry name" value="Carbohydrate phosphatase"/>
    <property type="match status" value="1"/>
</dbReference>
<dbReference type="NCBIfam" id="NF003013">
    <property type="entry name" value="PRK03846.1"/>
    <property type="match status" value="1"/>
</dbReference>
<evidence type="ECO:0000256" key="2">
    <source>
        <dbReference type="ARBA" id="ARBA00002632"/>
    </source>
</evidence>
<organism evidence="18 19">
    <name type="scientific">Marinobacterium zhoushanense</name>
    <dbReference type="NCBI Taxonomy" id="1679163"/>
    <lineage>
        <taxon>Bacteria</taxon>
        <taxon>Pseudomonadati</taxon>
        <taxon>Pseudomonadota</taxon>
        <taxon>Gammaproteobacteria</taxon>
        <taxon>Oceanospirillales</taxon>
        <taxon>Oceanospirillaceae</taxon>
        <taxon>Marinobacterium</taxon>
    </lineage>
</organism>
<evidence type="ECO:0000256" key="16">
    <source>
        <dbReference type="HAMAP-Rule" id="MF_02095"/>
    </source>
</evidence>
<dbReference type="EC" id="2.7.1.25" evidence="15"/>
<comment type="pathway">
    <text evidence="3 15">Sulfur metabolism; hydrogen sulfide biosynthesis; sulfite from sulfate: step 2/3.</text>
</comment>
<feature type="binding site" evidence="16">
    <location>
        <position position="64"/>
    </location>
    <ligand>
        <name>substrate</name>
    </ligand>
</feature>
<evidence type="ECO:0000313" key="18">
    <source>
        <dbReference type="EMBL" id="GGC06785.1"/>
    </source>
</evidence>
<dbReference type="CDD" id="cd02027">
    <property type="entry name" value="APSK"/>
    <property type="match status" value="1"/>
</dbReference>
<dbReference type="InterPro" id="IPR027417">
    <property type="entry name" value="P-loop_NTPase"/>
</dbReference>
<dbReference type="InterPro" id="IPR020550">
    <property type="entry name" value="Inositol_monophosphatase_CS"/>
</dbReference>
<dbReference type="PROSITE" id="PS00629">
    <property type="entry name" value="IMP_1"/>
    <property type="match status" value="1"/>
</dbReference>
<evidence type="ECO:0000256" key="8">
    <source>
        <dbReference type="ARBA" id="ARBA00022679"/>
    </source>
</evidence>
<evidence type="ECO:0000256" key="7">
    <source>
        <dbReference type="ARBA" id="ARBA00022519"/>
    </source>
</evidence>
<feature type="binding site" evidence="16">
    <location>
        <position position="64"/>
    </location>
    <ligand>
        <name>Mg(2+)</name>
        <dbReference type="ChEBI" id="CHEBI:18420"/>
        <label>1</label>
    </ligand>
</feature>
<dbReference type="PRINTS" id="PR00377">
    <property type="entry name" value="IMPHPHTASES"/>
</dbReference>
<comment type="similarity">
    <text evidence="4 16">Belongs to the inositol monophosphatase superfamily. CysQ family.</text>
</comment>
<proteinExistence type="inferred from homology"/>
<protein>
    <recommendedName>
        <fullName evidence="15 16">Multifunctional fusion protein</fullName>
    </recommendedName>
    <domain>
        <recommendedName>
            <fullName evidence="15">Adenylyl-sulfate kinase</fullName>
            <ecNumber evidence="15">2.7.1.25</ecNumber>
        </recommendedName>
        <alternativeName>
            <fullName evidence="15">APS kinase</fullName>
        </alternativeName>
        <alternativeName>
            <fullName evidence="15">ATP adenosine-5'-phosphosulfate 3'-phosphotransferase</fullName>
        </alternativeName>
        <alternativeName>
            <fullName evidence="15">Adenosine-5'-phosphosulfate kinase</fullName>
        </alternativeName>
    </domain>
    <domain>
        <recommendedName>
            <fullName evidence="16">3'(2'),5'-bisphosphate nucleotidase CysQ</fullName>
            <ecNumber evidence="16">3.1.3.7</ecNumber>
        </recommendedName>
        <alternativeName>
            <fullName evidence="16">3'(2'),5-bisphosphonucleoside 3'(2')-phosphohydrolase</fullName>
        </alternativeName>
        <alternativeName>
            <fullName evidence="16">3'-phosphoadenosine 5'-phosphate phosphatase</fullName>
            <shortName evidence="16">PAP phosphatase</shortName>
        </alternativeName>
    </domain>
</protein>
<keyword evidence="8 15" id="KW-0808">Transferase</keyword>
<keyword evidence="19" id="KW-1185">Reference proteome</keyword>
<dbReference type="HAMAP" id="MF_02095">
    <property type="entry name" value="CysQ"/>
    <property type="match status" value="1"/>
</dbReference>
<keyword evidence="12 15" id="KW-0067">ATP-binding</keyword>
<dbReference type="Pfam" id="PF00459">
    <property type="entry name" value="Inositol_P"/>
    <property type="match status" value="1"/>
</dbReference>
<sequence length="477" mass="52569">MPDLQAIIEIARQAGEKIMAIYAQDFAVYDKSDSSPLTEADLASHHCIIEGLKKLTPEIPILSEESSKSDIDDRMSWSCYWLIDPLDGTKEFIKKNGEFTVNIALIDNHKPVLGVVHVPAKGVTYYGELGQGAFKTEGGFTQPIKVKTPPSAGATWQVVGSRSHQSDEFREFIDTLPNAEIVSMGSSLKLCLVAEGEADLYPRLGPTSEWDTAAAQAVVEAAGGLVLAFPSLEPMRYNTRSDTLLNPWFMVCATVSGVWASDRKHEPNGSQYEFRANDSQAQVVWNHTSVTPELRAKQKKQHPRCIWFTGLSGSGKSTLANALEKALVEKGYHTMLLDGDNVRHGLCKDLGMSEADRTENIRRVGELAKLMTEAGLIVITAFISPFRADREAARALFDDGDFIEVYVEAPLEVCEQRDPKGLYKKARRGEIKNFTGLDSPYESPKEAEIIVNAGENSITQVVEKILNKVMDVFGLPT</sequence>
<comment type="subcellular location">
    <subcellularLocation>
        <location evidence="16">Cell inner membrane</location>
        <topology evidence="16">Peripheral membrane protein</topology>
        <orientation evidence="16">Cytoplasmic side</orientation>
    </subcellularLocation>
</comment>
<evidence type="ECO:0000256" key="11">
    <source>
        <dbReference type="ARBA" id="ARBA00022777"/>
    </source>
</evidence>
<feature type="binding site" evidence="16">
    <location>
        <position position="86"/>
    </location>
    <ligand>
        <name>Mg(2+)</name>
        <dbReference type="ChEBI" id="CHEBI:18420"/>
        <label>1</label>
    </ligand>
</feature>
<keyword evidence="11 15" id="KW-0418">Kinase</keyword>
<dbReference type="NCBIfam" id="TIGR00455">
    <property type="entry name" value="apsK"/>
    <property type="match status" value="1"/>
</dbReference>
<dbReference type="EC" id="3.1.3.7" evidence="16"/>
<dbReference type="Gene3D" id="3.40.50.300">
    <property type="entry name" value="P-loop containing nucleotide triphosphate hydrolases"/>
    <property type="match status" value="1"/>
</dbReference>
<evidence type="ECO:0000256" key="3">
    <source>
        <dbReference type="ARBA" id="ARBA00004806"/>
    </source>
</evidence>
<keyword evidence="14 16" id="KW-0472">Membrane</keyword>
<evidence type="ECO:0000256" key="12">
    <source>
        <dbReference type="ARBA" id="ARBA00022840"/>
    </source>
</evidence>
<comment type="catalytic activity">
    <reaction evidence="1 15">
        <text>adenosine 5'-phosphosulfate + ATP = 3'-phosphoadenylyl sulfate + ADP + H(+)</text>
        <dbReference type="Rhea" id="RHEA:24152"/>
        <dbReference type="ChEBI" id="CHEBI:15378"/>
        <dbReference type="ChEBI" id="CHEBI:30616"/>
        <dbReference type="ChEBI" id="CHEBI:58243"/>
        <dbReference type="ChEBI" id="CHEBI:58339"/>
        <dbReference type="ChEBI" id="CHEBI:456216"/>
        <dbReference type="EC" id="2.7.1.25"/>
    </reaction>
</comment>
<dbReference type="PANTHER" id="PTHR11055">
    <property type="entry name" value="BIFUNCTIONAL 3'-PHOSPHOADENOSINE 5'-PHOSPHOSULFATE SYNTHASE"/>
    <property type="match status" value="1"/>
</dbReference>
<dbReference type="Gene3D" id="3.40.190.80">
    <property type="match status" value="1"/>
</dbReference>
<comment type="function">
    <text evidence="16">Converts adenosine-3',5'-bisphosphate (PAP) to AMP.</text>
</comment>
<accession>A0ABQ1KPV7</accession>
<feature type="binding site" evidence="16">
    <location>
        <position position="211"/>
    </location>
    <ligand>
        <name>Mg(2+)</name>
        <dbReference type="ChEBI" id="CHEBI:18420"/>
        <label>2</label>
    </ligand>
</feature>
<keyword evidence="13 16" id="KW-0460">Magnesium</keyword>
<comment type="catalytic activity">
    <reaction evidence="16">
        <text>adenosine 3',5'-bisphosphate + H2O = AMP + phosphate</text>
        <dbReference type="Rhea" id="RHEA:10040"/>
        <dbReference type="ChEBI" id="CHEBI:15377"/>
        <dbReference type="ChEBI" id="CHEBI:43474"/>
        <dbReference type="ChEBI" id="CHEBI:58343"/>
        <dbReference type="ChEBI" id="CHEBI:456215"/>
        <dbReference type="EC" id="3.1.3.7"/>
    </reaction>
</comment>
<dbReference type="HAMAP" id="MF_00065">
    <property type="entry name" value="Adenylyl_sulf_kinase"/>
    <property type="match status" value="1"/>
</dbReference>
<feature type="binding site" evidence="16">
    <location>
        <position position="84"/>
    </location>
    <ligand>
        <name>Mg(2+)</name>
        <dbReference type="ChEBI" id="CHEBI:18420"/>
        <label>1</label>
    </ligand>
</feature>
<evidence type="ECO:0000256" key="9">
    <source>
        <dbReference type="ARBA" id="ARBA00022723"/>
    </source>
</evidence>
<dbReference type="Proteomes" id="UP000629025">
    <property type="component" value="Unassembled WGS sequence"/>
</dbReference>
<evidence type="ECO:0000256" key="15">
    <source>
        <dbReference type="HAMAP-Rule" id="MF_00065"/>
    </source>
</evidence>
<name>A0ABQ1KPV7_9GAMM</name>
<evidence type="ECO:0000256" key="6">
    <source>
        <dbReference type="ARBA" id="ARBA00022475"/>
    </source>
</evidence>
<feature type="binding site" evidence="16">
    <location>
        <position position="87"/>
    </location>
    <ligand>
        <name>Mg(2+)</name>
        <dbReference type="ChEBI" id="CHEBI:18420"/>
        <label>2</label>
    </ligand>
</feature>
<dbReference type="PROSITE" id="PS00630">
    <property type="entry name" value="IMP_2"/>
    <property type="match status" value="1"/>
</dbReference>
<evidence type="ECO:0000256" key="1">
    <source>
        <dbReference type="ARBA" id="ARBA00001823"/>
    </source>
</evidence>
<gene>
    <name evidence="15" type="primary">cysC</name>
    <name evidence="16" type="synonym">cysQ</name>
    <name evidence="18" type="ORF">GCM10011352_36280</name>
</gene>
<dbReference type="InterPro" id="IPR002891">
    <property type="entry name" value="APS"/>
</dbReference>
<dbReference type="PANTHER" id="PTHR11055:SF63">
    <property type="entry name" value="ADENYLYL-SULFATE KINASE 1, CHLOROPLASTIC"/>
    <property type="match status" value="1"/>
</dbReference>
<comment type="similarity">
    <text evidence="5 15">Belongs to the APS kinase family.</text>
</comment>
<feature type="binding site" evidence="16">
    <location>
        <position position="84"/>
    </location>
    <ligand>
        <name>Mg(2+)</name>
        <dbReference type="ChEBI" id="CHEBI:18420"/>
        <label>2</label>
    </ligand>
</feature>
<evidence type="ECO:0000256" key="4">
    <source>
        <dbReference type="ARBA" id="ARBA00005289"/>
    </source>
</evidence>
<comment type="cofactor">
    <cofactor evidence="16">
        <name>Mg(2+)</name>
        <dbReference type="ChEBI" id="CHEBI:18420"/>
    </cofactor>
</comment>
<dbReference type="InterPro" id="IPR006240">
    <property type="entry name" value="CysQ"/>
</dbReference>
<keyword evidence="10 15" id="KW-0547">Nucleotide-binding</keyword>
<dbReference type="SUPFAM" id="SSF52540">
    <property type="entry name" value="P-loop containing nucleoside triphosphate hydrolases"/>
    <property type="match status" value="1"/>
</dbReference>
<evidence type="ECO:0000259" key="17">
    <source>
        <dbReference type="Pfam" id="PF01583"/>
    </source>
</evidence>
<dbReference type="InterPro" id="IPR000760">
    <property type="entry name" value="Inositol_monophosphatase-like"/>
</dbReference>
<feature type="binding site" evidence="15">
    <location>
        <begin position="310"/>
        <end position="317"/>
    </location>
    <ligand>
        <name>ATP</name>
        <dbReference type="ChEBI" id="CHEBI:30616"/>
    </ligand>
</feature>
<feature type="binding site" evidence="16">
    <location>
        <position position="211"/>
    </location>
    <ligand>
        <name>substrate</name>
    </ligand>
</feature>
<dbReference type="InterPro" id="IPR020583">
    <property type="entry name" value="Inositol_monoP_metal-BS"/>
</dbReference>
<dbReference type="Pfam" id="PF01583">
    <property type="entry name" value="APS_kinase"/>
    <property type="match status" value="1"/>
</dbReference>
<dbReference type="RefSeq" id="WP_188750943.1">
    <property type="nucleotide sequence ID" value="NZ_BMIJ01000008.1"/>
</dbReference>
<feature type="active site" description="Phosphoserine intermediate" evidence="15">
    <location>
        <position position="384"/>
    </location>
</feature>
<reference evidence="19" key="1">
    <citation type="journal article" date="2019" name="Int. J. Syst. Evol. Microbiol.">
        <title>The Global Catalogue of Microorganisms (GCM) 10K type strain sequencing project: providing services to taxonomists for standard genome sequencing and annotation.</title>
        <authorList>
            <consortium name="The Broad Institute Genomics Platform"/>
            <consortium name="The Broad Institute Genome Sequencing Center for Infectious Disease"/>
            <person name="Wu L."/>
            <person name="Ma J."/>
        </authorList>
    </citation>
    <scope>NUCLEOTIDE SEQUENCE [LARGE SCALE GENOMIC DNA]</scope>
    <source>
        <strain evidence="19">CGMCC 1.15341</strain>
    </source>
</reference>
<keyword evidence="9 16" id="KW-0479">Metal-binding</keyword>
<keyword evidence="7 16" id="KW-0997">Cell inner membrane</keyword>
<keyword evidence="16" id="KW-0378">Hydrolase</keyword>
<feature type="domain" description="APS kinase" evidence="17">
    <location>
        <begin position="304"/>
        <end position="452"/>
    </location>
</feature>
<dbReference type="CDD" id="cd01638">
    <property type="entry name" value="CysQ"/>
    <property type="match status" value="1"/>
</dbReference>
<evidence type="ECO:0000256" key="10">
    <source>
        <dbReference type="ARBA" id="ARBA00022741"/>
    </source>
</evidence>
<feature type="binding site" evidence="16">
    <location>
        <begin position="86"/>
        <end position="89"/>
    </location>
    <ligand>
        <name>substrate</name>
    </ligand>
</feature>
<evidence type="ECO:0000256" key="13">
    <source>
        <dbReference type="ARBA" id="ARBA00022842"/>
    </source>
</evidence>